<sequence>MGLNLYFDLENDEVFVNCKEHLSETSKFDTHQSIYSSKFKNSTITGLSNTQNSVRHNIKRLKKLLAFM</sequence>
<name>A0AC61ZU04_9ARCH</name>
<evidence type="ECO:0000313" key="2">
    <source>
        <dbReference type="Proteomes" id="UP000321408"/>
    </source>
</evidence>
<organism evidence="1 2">
    <name type="scientific">Promethearchaeum syntrophicum</name>
    <dbReference type="NCBI Taxonomy" id="2594042"/>
    <lineage>
        <taxon>Archaea</taxon>
        <taxon>Promethearchaeati</taxon>
        <taxon>Promethearchaeota</taxon>
        <taxon>Promethearchaeia</taxon>
        <taxon>Promethearchaeales</taxon>
        <taxon>Promethearchaeaceae</taxon>
        <taxon>Promethearchaeum</taxon>
    </lineage>
</organism>
<dbReference type="Proteomes" id="UP000321408">
    <property type="component" value="Chromosome"/>
</dbReference>
<gene>
    <name evidence="1" type="ORF">DSAG12_04280</name>
</gene>
<evidence type="ECO:0000313" key="1">
    <source>
        <dbReference type="EMBL" id="XDF89287.1"/>
    </source>
</evidence>
<protein>
    <submittedName>
        <fullName evidence="1">Uncharacterized protein</fullName>
    </submittedName>
</protein>
<keyword evidence="2" id="KW-1185">Reference proteome</keyword>
<accession>A0AC61ZU04</accession>
<dbReference type="EMBL" id="CP042905">
    <property type="protein sequence ID" value="XDF89287.1"/>
    <property type="molecule type" value="Genomic_DNA"/>
</dbReference>
<proteinExistence type="predicted"/>
<reference evidence="1 2" key="2">
    <citation type="journal article" date="2024" name="Int. J. Syst. Evol. Microbiol.">
        <title>Promethearchaeum syntrophicum gen. nov., sp. nov., an anaerobic, obligately syntrophic archaeon, the first isolate of the lineage 'Asgard' archaea, and proposal of the new archaeal phylum Promethearchaeota phyl. nov. and kingdom Promethearchaeati regn. nov.</title>
        <authorList>
            <person name="Imachi H."/>
            <person name="Nobu M.K."/>
            <person name="Kato S."/>
            <person name="Takaki Y."/>
            <person name="Miyazaki M."/>
            <person name="Miyata M."/>
            <person name="Ogawara M."/>
            <person name="Saito Y."/>
            <person name="Sakai S."/>
            <person name="Tahara Y.O."/>
            <person name="Takano Y."/>
            <person name="Tasumi E."/>
            <person name="Uematsu K."/>
            <person name="Yoshimura T."/>
            <person name="Itoh T."/>
            <person name="Ohkuma M."/>
            <person name="Takai K."/>
        </authorList>
    </citation>
    <scope>NUCLEOTIDE SEQUENCE [LARGE SCALE GENOMIC DNA]</scope>
    <source>
        <strain evidence="1 2">MK-D1</strain>
    </source>
</reference>
<reference evidence="1 2" key="1">
    <citation type="journal article" date="2020" name="Nature">
        <title>Isolation of an archaeon at the prokaryote-eukaryote interface.</title>
        <authorList>
            <person name="Imachi H."/>
            <person name="Nobu M.K."/>
            <person name="Nakahara N."/>
            <person name="Morono Y."/>
            <person name="Ogawara M."/>
            <person name="Takaki Y."/>
            <person name="Takano Y."/>
            <person name="Uematsu K."/>
            <person name="Ikuta T."/>
            <person name="Ito M."/>
            <person name="Matsui Y."/>
            <person name="Miyazaki M."/>
            <person name="Murata K."/>
            <person name="Saito Y."/>
            <person name="Sakai S."/>
            <person name="Song C."/>
            <person name="Tasumi E."/>
            <person name="Yamanaka Y."/>
            <person name="Yamaguchi T."/>
            <person name="Kamagata Y."/>
            <person name="Tamaki H."/>
            <person name="Takai K."/>
        </authorList>
    </citation>
    <scope>NUCLEOTIDE SEQUENCE [LARGE SCALE GENOMIC DNA]</scope>
    <source>
        <strain evidence="1 2">MK-D1</strain>
    </source>
</reference>